<sequence>MKALNLYHKSILMQQKGLEYGKSKKPIDAWIPYHVLEESRPLVPTTSNERVKIKSFDWREEITVEEVKEDWIANKEEQHNEGKSMTHVELLGKATQPIQKEKGNRIKYHDDIRNEEFDEDQEIATESSLFFDHIDENDNLDMAIGPLF</sequence>
<dbReference type="EMBL" id="JBHFFA010000001">
    <property type="protein sequence ID" value="KAL2649984.1"/>
    <property type="molecule type" value="Genomic_DNA"/>
</dbReference>
<dbReference type="Proteomes" id="UP001605036">
    <property type="component" value="Unassembled WGS sequence"/>
</dbReference>
<dbReference type="AlphaFoldDB" id="A0ABD1ZIU2"/>
<comment type="caution">
    <text evidence="1">The sequence shown here is derived from an EMBL/GenBank/DDBJ whole genome shotgun (WGS) entry which is preliminary data.</text>
</comment>
<gene>
    <name evidence="1" type="ORF">R1flu_018112</name>
</gene>
<keyword evidence="2" id="KW-1185">Reference proteome</keyword>
<evidence type="ECO:0000313" key="1">
    <source>
        <dbReference type="EMBL" id="KAL2649984.1"/>
    </source>
</evidence>
<accession>A0ABD1ZIU2</accession>
<proteinExistence type="predicted"/>
<organism evidence="1 2">
    <name type="scientific">Riccia fluitans</name>
    <dbReference type="NCBI Taxonomy" id="41844"/>
    <lineage>
        <taxon>Eukaryota</taxon>
        <taxon>Viridiplantae</taxon>
        <taxon>Streptophyta</taxon>
        <taxon>Embryophyta</taxon>
        <taxon>Marchantiophyta</taxon>
        <taxon>Marchantiopsida</taxon>
        <taxon>Marchantiidae</taxon>
        <taxon>Marchantiales</taxon>
        <taxon>Ricciaceae</taxon>
        <taxon>Riccia</taxon>
    </lineage>
</organism>
<reference evidence="1 2" key="1">
    <citation type="submission" date="2024-09" db="EMBL/GenBank/DDBJ databases">
        <title>Chromosome-scale assembly of Riccia fluitans.</title>
        <authorList>
            <person name="Paukszto L."/>
            <person name="Sawicki J."/>
            <person name="Karawczyk K."/>
            <person name="Piernik-Szablinska J."/>
            <person name="Szczecinska M."/>
            <person name="Mazdziarz M."/>
        </authorList>
    </citation>
    <scope>NUCLEOTIDE SEQUENCE [LARGE SCALE GENOMIC DNA]</scope>
    <source>
        <strain evidence="1">Rf_01</strain>
        <tissue evidence="1">Aerial parts of the thallus</tissue>
    </source>
</reference>
<protein>
    <submittedName>
        <fullName evidence="1">Uncharacterized protein</fullName>
    </submittedName>
</protein>
<name>A0ABD1ZIU2_9MARC</name>
<evidence type="ECO:0000313" key="2">
    <source>
        <dbReference type="Proteomes" id="UP001605036"/>
    </source>
</evidence>